<evidence type="ECO:0000256" key="1">
    <source>
        <dbReference type="SAM" id="SignalP"/>
    </source>
</evidence>
<name>L0DDL2_SINAD</name>
<dbReference type="InterPro" id="IPR036249">
    <property type="entry name" value="Thioredoxin-like_sf"/>
</dbReference>
<evidence type="ECO:0000313" key="3">
    <source>
        <dbReference type="Proteomes" id="UP000010798"/>
    </source>
</evidence>
<dbReference type="EMBL" id="CP003364">
    <property type="protein sequence ID" value="AGA27459.1"/>
    <property type="molecule type" value="Genomic_DNA"/>
</dbReference>
<evidence type="ECO:0000313" key="2">
    <source>
        <dbReference type="EMBL" id="AGA27459.1"/>
    </source>
</evidence>
<accession>L0DDL2</accession>
<sequence length="575" mass="62138">MQRISTLVLALSFTLIGGLGPRPSLAAFADTPEVAGAWKLVVMPFGEDEFAIFDAKTTNDKIEGTVTSTQAMLGELKTAEGTVKGNQVTIRFPGPGDPLTFQGVLDKEGKKATGTFLYHGRSYPSRIEKTEAKAVAKLQNSPMRQKVAQAQAVKDPKERTAKLLELIKENPGHPMNAMAYDLLLSGAEAAGLGPEEVRTQVEKWADEAKPYGPEWSGEVQSRALKALQGKKAYAALATELGQNAVKALPDDASLELRGNLVTLLARSARLAGKDDIAATAESRLKEIDTKLDAEYHEKVPPFKPEPYAGRAEGKGNRVVLMEIFTGAECPPCVAADVAFDALLQSYKPSEFIGLQHHLHIPGPDPLTNADTIARQTYYDSEVRGTPSTFFNGKSQSGGGGSMEGAEGKYKDYRRVIEPALDSEKRADIKLTATRTGDEVKIVAQATAVPAPGDADKDKESKPVLRLVLVEESVRYPGGNKLRFHHNVVRAFPGGVEGKALEKGEGTVETTIKLSELRKSQEAYLEEYPNSPRGRAFAHPLPSIDLDDLAVVALVQDDADHSIWHAVQVPVKTETP</sequence>
<dbReference type="KEGG" id="saci:Sinac_3186"/>
<feature type="chain" id="PRO_5003940755" description="Thioredoxin domain-containing protein" evidence="1">
    <location>
        <begin position="27"/>
        <end position="575"/>
    </location>
</feature>
<evidence type="ECO:0008006" key="4">
    <source>
        <dbReference type="Google" id="ProtNLM"/>
    </source>
</evidence>
<keyword evidence="1" id="KW-0732">Signal</keyword>
<dbReference type="HOGENOM" id="CLU_473979_0_0_0"/>
<dbReference type="STRING" id="886293.Sinac_3186"/>
<organism evidence="2 3">
    <name type="scientific">Singulisphaera acidiphila (strain ATCC BAA-1392 / DSM 18658 / VKM B-2454 / MOB10)</name>
    <dbReference type="NCBI Taxonomy" id="886293"/>
    <lineage>
        <taxon>Bacteria</taxon>
        <taxon>Pseudomonadati</taxon>
        <taxon>Planctomycetota</taxon>
        <taxon>Planctomycetia</taxon>
        <taxon>Isosphaerales</taxon>
        <taxon>Isosphaeraceae</taxon>
        <taxon>Singulisphaera</taxon>
    </lineage>
</organism>
<feature type="signal peptide" evidence="1">
    <location>
        <begin position="1"/>
        <end position="26"/>
    </location>
</feature>
<protein>
    <recommendedName>
        <fullName evidence="4">Thioredoxin domain-containing protein</fullName>
    </recommendedName>
</protein>
<dbReference type="InterPro" id="IPR013783">
    <property type="entry name" value="Ig-like_fold"/>
</dbReference>
<proteinExistence type="predicted"/>
<dbReference type="AlphaFoldDB" id="L0DDL2"/>
<reference evidence="2 3" key="1">
    <citation type="submission" date="2012-02" db="EMBL/GenBank/DDBJ databases">
        <title>Complete sequence of chromosome of Singulisphaera acidiphila DSM 18658.</title>
        <authorList>
            <consortium name="US DOE Joint Genome Institute (JGI-PGF)"/>
            <person name="Lucas S."/>
            <person name="Copeland A."/>
            <person name="Lapidus A."/>
            <person name="Glavina del Rio T."/>
            <person name="Dalin E."/>
            <person name="Tice H."/>
            <person name="Bruce D."/>
            <person name="Goodwin L."/>
            <person name="Pitluck S."/>
            <person name="Peters L."/>
            <person name="Ovchinnikova G."/>
            <person name="Chertkov O."/>
            <person name="Kyrpides N."/>
            <person name="Mavromatis K."/>
            <person name="Ivanova N."/>
            <person name="Brettin T."/>
            <person name="Detter J.C."/>
            <person name="Han C."/>
            <person name="Larimer F."/>
            <person name="Land M."/>
            <person name="Hauser L."/>
            <person name="Markowitz V."/>
            <person name="Cheng J.-F."/>
            <person name="Hugenholtz P."/>
            <person name="Woyke T."/>
            <person name="Wu D."/>
            <person name="Tindall B."/>
            <person name="Pomrenke H."/>
            <person name="Brambilla E."/>
            <person name="Klenk H.-P."/>
            <person name="Eisen J.A."/>
        </authorList>
    </citation>
    <scope>NUCLEOTIDE SEQUENCE [LARGE SCALE GENOMIC DNA]</scope>
    <source>
        <strain evidence="3">ATCC BAA-1392 / DSM 18658 / VKM B-2454 / MOB10</strain>
    </source>
</reference>
<dbReference type="eggNOG" id="COG0526">
    <property type="taxonomic scope" value="Bacteria"/>
</dbReference>
<dbReference type="SUPFAM" id="SSF52833">
    <property type="entry name" value="Thioredoxin-like"/>
    <property type="match status" value="1"/>
</dbReference>
<keyword evidence="3" id="KW-1185">Reference proteome</keyword>
<dbReference type="Gene3D" id="2.60.40.10">
    <property type="entry name" value="Immunoglobulins"/>
    <property type="match status" value="1"/>
</dbReference>
<dbReference type="OrthoDB" id="253784at2"/>
<gene>
    <name evidence="2" type="ordered locus">Sinac_3186</name>
</gene>
<dbReference type="RefSeq" id="WP_015246605.1">
    <property type="nucleotide sequence ID" value="NC_019892.1"/>
</dbReference>
<dbReference type="Proteomes" id="UP000010798">
    <property type="component" value="Chromosome"/>
</dbReference>